<dbReference type="Proteomes" id="UP000280792">
    <property type="component" value="Unassembled WGS sequence"/>
</dbReference>
<dbReference type="CDD" id="cd03794">
    <property type="entry name" value="GT4_WbuB-like"/>
    <property type="match status" value="1"/>
</dbReference>
<proteinExistence type="predicted"/>
<dbReference type="EMBL" id="QWEZ01000001">
    <property type="protein sequence ID" value="RRJ84594.1"/>
    <property type="molecule type" value="Genomic_DNA"/>
</dbReference>
<feature type="domain" description="Glycosyltransferase subfamily 4-like N-terminal" evidence="1">
    <location>
        <begin position="16"/>
        <end position="194"/>
    </location>
</feature>
<dbReference type="RefSeq" id="WP_125015025.1">
    <property type="nucleotide sequence ID" value="NZ_QWEZ01000001.1"/>
</dbReference>
<dbReference type="Pfam" id="PF13692">
    <property type="entry name" value="Glyco_trans_1_4"/>
    <property type="match status" value="1"/>
</dbReference>
<gene>
    <name evidence="2" type="ORF">D0544_05680</name>
</gene>
<keyword evidence="3" id="KW-1185">Reference proteome</keyword>
<reference evidence="2 3" key="1">
    <citation type="submission" date="2018-08" db="EMBL/GenBank/DDBJ databases">
        <authorList>
            <person name="Khan S.A."/>
        </authorList>
    </citation>
    <scope>NUCLEOTIDE SEQUENCE [LARGE SCALE GENOMIC DNA]</scope>
    <source>
        <strain evidence="2 3">GTF-13</strain>
    </source>
</reference>
<sequence>MKILHVFDHSLPLHSGYTFRSRSLIRYQHEMGYETCHLTGSKQAIHAGPSKGLNETADGLEFYRCPAPPRWVAHNRVLQQLHVITWLLIRTYQVCGIEKPDLLHAHSPALNGFCALIIGRIRRIPVVYEIRAFWEDAAVDHGSTLEGSFRYRLSQWFEEWVVNRVGGVVTICNGLMSDLAGRAKLPRCTAIVPNAVDVEKYPDRTDTLKLRWHNRDNIPVVGFIGSFYRYEGLDLLVEAVSLLHKRGVALKLLLVGGGPEEERLKHLVSEHGLQNIVDMPGRVPHEEVDTYYERVDVLAYPRRSMRLTETVTPLKPLEAMSMGRALVMSDVGGHLELIPDGTGVALFPSGDASALATALESVFHRLRQDRELGFLHKARQYVAEQRSWAASVANYAPLYQALGRSDG</sequence>
<accession>A0A3P3VQ72</accession>
<dbReference type="InterPro" id="IPR028098">
    <property type="entry name" value="Glyco_trans_4-like_N"/>
</dbReference>
<dbReference type="GO" id="GO:0016758">
    <property type="term" value="F:hexosyltransferase activity"/>
    <property type="evidence" value="ECO:0007669"/>
    <property type="project" value="TreeGrafter"/>
</dbReference>
<evidence type="ECO:0000313" key="2">
    <source>
        <dbReference type="EMBL" id="RRJ84594.1"/>
    </source>
</evidence>
<evidence type="ECO:0000259" key="1">
    <source>
        <dbReference type="Pfam" id="PF13579"/>
    </source>
</evidence>
<dbReference type="InterPro" id="IPR050194">
    <property type="entry name" value="Glycosyltransferase_grp1"/>
</dbReference>
<dbReference type="Gene3D" id="3.40.50.2000">
    <property type="entry name" value="Glycogen Phosphorylase B"/>
    <property type="match status" value="2"/>
</dbReference>
<dbReference type="SUPFAM" id="SSF53756">
    <property type="entry name" value="UDP-Glycosyltransferase/glycogen phosphorylase"/>
    <property type="match status" value="1"/>
</dbReference>
<dbReference type="InterPro" id="IPR024004">
    <property type="entry name" value="PEP-CTERM/XrtA_GlycosylTrfase"/>
</dbReference>
<comment type="caution">
    <text evidence="2">The sequence shown here is derived from an EMBL/GenBank/DDBJ whole genome shotgun (WGS) entry which is preliminary data.</text>
</comment>
<reference evidence="2 3" key="2">
    <citation type="submission" date="2018-12" db="EMBL/GenBank/DDBJ databases">
        <title>Simiduia agarivorans gen. nov., sp. nov., a marine, agarolytic bacterium isolated from shallow coastal water from Keelung, Taiwan.</title>
        <authorList>
            <person name="Shieh W.Y."/>
        </authorList>
    </citation>
    <scope>NUCLEOTIDE SEQUENCE [LARGE SCALE GENOMIC DNA]</scope>
    <source>
        <strain evidence="2 3">GTF-13</strain>
    </source>
</reference>
<dbReference type="PANTHER" id="PTHR45947:SF3">
    <property type="entry name" value="SULFOQUINOVOSYL TRANSFERASE SQD2"/>
    <property type="match status" value="1"/>
</dbReference>
<evidence type="ECO:0000313" key="3">
    <source>
        <dbReference type="Proteomes" id="UP000280792"/>
    </source>
</evidence>
<dbReference type="NCBIfam" id="TIGR04063">
    <property type="entry name" value="stp3"/>
    <property type="match status" value="1"/>
</dbReference>
<dbReference type="AlphaFoldDB" id="A0A3P3VQ72"/>
<name>A0A3P3VQ72_9GAMM</name>
<dbReference type="PANTHER" id="PTHR45947">
    <property type="entry name" value="SULFOQUINOVOSYL TRANSFERASE SQD2"/>
    <property type="match status" value="1"/>
</dbReference>
<organism evidence="2 3">
    <name type="scientific">Aestuariirhabdus litorea</name>
    <dbReference type="NCBI Taxonomy" id="2528527"/>
    <lineage>
        <taxon>Bacteria</taxon>
        <taxon>Pseudomonadati</taxon>
        <taxon>Pseudomonadota</taxon>
        <taxon>Gammaproteobacteria</taxon>
        <taxon>Oceanospirillales</taxon>
        <taxon>Aestuariirhabdaceae</taxon>
        <taxon>Aestuariirhabdus</taxon>
    </lineage>
</organism>
<dbReference type="Pfam" id="PF13579">
    <property type="entry name" value="Glyco_trans_4_4"/>
    <property type="match status" value="1"/>
</dbReference>
<protein>
    <submittedName>
        <fullName evidence="2">Glycosyltransferase, exosortase A system-associated</fullName>
    </submittedName>
</protein>
<keyword evidence="2" id="KW-0808">Transferase</keyword>